<organism evidence="2 3">
    <name type="scientific">Trema orientale</name>
    <name type="common">Charcoal tree</name>
    <name type="synonym">Celtis orientalis</name>
    <dbReference type="NCBI Taxonomy" id="63057"/>
    <lineage>
        <taxon>Eukaryota</taxon>
        <taxon>Viridiplantae</taxon>
        <taxon>Streptophyta</taxon>
        <taxon>Embryophyta</taxon>
        <taxon>Tracheophyta</taxon>
        <taxon>Spermatophyta</taxon>
        <taxon>Magnoliopsida</taxon>
        <taxon>eudicotyledons</taxon>
        <taxon>Gunneridae</taxon>
        <taxon>Pentapetalae</taxon>
        <taxon>rosids</taxon>
        <taxon>fabids</taxon>
        <taxon>Rosales</taxon>
        <taxon>Cannabaceae</taxon>
        <taxon>Trema</taxon>
    </lineage>
</organism>
<protein>
    <submittedName>
        <fullName evidence="2">Uncharacterized protein</fullName>
    </submittedName>
</protein>
<feature type="region of interest" description="Disordered" evidence="1">
    <location>
        <begin position="1"/>
        <end position="22"/>
    </location>
</feature>
<dbReference type="Proteomes" id="UP000237000">
    <property type="component" value="Unassembled WGS sequence"/>
</dbReference>
<reference evidence="3" key="1">
    <citation type="submission" date="2016-06" db="EMBL/GenBank/DDBJ databases">
        <title>Parallel loss of symbiosis genes in relatives of nitrogen-fixing non-legume Parasponia.</title>
        <authorList>
            <person name="Van Velzen R."/>
            <person name="Holmer R."/>
            <person name="Bu F."/>
            <person name="Rutten L."/>
            <person name="Van Zeijl A."/>
            <person name="Liu W."/>
            <person name="Santuari L."/>
            <person name="Cao Q."/>
            <person name="Sharma T."/>
            <person name="Shen D."/>
            <person name="Roswanjaya Y."/>
            <person name="Wardhani T."/>
            <person name="Kalhor M.S."/>
            <person name="Jansen J."/>
            <person name="Van den Hoogen J."/>
            <person name="Gungor B."/>
            <person name="Hartog M."/>
            <person name="Hontelez J."/>
            <person name="Verver J."/>
            <person name="Yang W.-C."/>
            <person name="Schijlen E."/>
            <person name="Repin R."/>
            <person name="Schilthuizen M."/>
            <person name="Schranz E."/>
            <person name="Heidstra R."/>
            <person name="Miyata K."/>
            <person name="Fedorova E."/>
            <person name="Kohlen W."/>
            <person name="Bisseling T."/>
            <person name="Smit S."/>
            <person name="Geurts R."/>
        </authorList>
    </citation>
    <scope>NUCLEOTIDE SEQUENCE [LARGE SCALE GENOMIC DNA]</scope>
    <source>
        <strain evidence="3">cv. RG33-2</strain>
    </source>
</reference>
<name>A0A2P5EL41_TREOI</name>
<comment type="caution">
    <text evidence="2">The sequence shown here is derived from an EMBL/GenBank/DDBJ whole genome shotgun (WGS) entry which is preliminary data.</text>
</comment>
<dbReference type="InParanoid" id="A0A2P5EL41"/>
<evidence type="ECO:0000313" key="2">
    <source>
        <dbReference type="EMBL" id="PON86232.1"/>
    </source>
</evidence>
<evidence type="ECO:0000313" key="3">
    <source>
        <dbReference type="Proteomes" id="UP000237000"/>
    </source>
</evidence>
<feature type="non-terminal residue" evidence="2">
    <location>
        <position position="1"/>
    </location>
</feature>
<gene>
    <name evidence="2" type="ORF">TorRG33x02_179510</name>
</gene>
<keyword evidence="3" id="KW-1185">Reference proteome</keyword>
<sequence length="61" mass="6377">GKSKNSTKLTGGMLGMSISPNGTVHRGAPARIGRVFTVINSAAHGAEIPRLIFYGPGRAWN</sequence>
<evidence type="ECO:0000256" key="1">
    <source>
        <dbReference type="SAM" id="MobiDB-lite"/>
    </source>
</evidence>
<proteinExistence type="predicted"/>
<dbReference type="EMBL" id="JXTC01000135">
    <property type="protein sequence ID" value="PON86232.1"/>
    <property type="molecule type" value="Genomic_DNA"/>
</dbReference>
<accession>A0A2P5EL41</accession>
<dbReference type="AlphaFoldDB" id="A0A2P5EL41"/>